<dbReference type="InterPro" id="IPR005135">
    <property type="entry name" value="Endo/exonuclease/phosphatase"/>
</dbReference>
<evidence type="ECO:0000256" key="1">
    <source>
        <dbReference type="SAM" id="Phobius"/>
    </source>
</evidence>
<gene>
    <name evidence="3" type="ORF">FTUN_5737</name>
</gene>
<dbReference type="Proteomes" id="UP000503447">
    <property type="component" value="Chromosome"/>
</dbReference>
<name>A0A6M5YVP5_9BACT</name>
<accession>A0A6M5YVP5</accession>
<dbReference type="AlphaFoldDB" id="A0A6M5YVP5"/>
<dbReference type="InterPro" id="IPR036691">
    <property type="entry name" value="Endo/exonu/phosph_ase_sf"/>
</dbReference>
<feature type="transmembrane region" description="Helical" evidence="1">
    <location>
        <begin position="37"/>
        <end position="60"/>
    </location>
</feature>
<keyword evidence="1" id="KW-0812">Transmembrane</keyword>
<keyword evidence="1" id="KW-1133">Transmembrane helix</keyword>
<evidence type="ECO:0000259" key="2">
    <source>
        <dbReference type="Pfam" id="PF03372"/>
    </source>
</evidence>
<dbReference type="GO" id="GO:0003824">
    <property type="term" value="F:catalytic activity"/>
    <property type="evidence" value="ECO:0007669"/>
    <property type="project" value="InterPro"/>
</dbReference>
<organism evidence="3 4">
    <name type="scientific">Frigoriglobus tundricola</name>
    <dbReference type="NCBI Taxonomy" id="2774151"/>
    <lineage>
        <taxon>Bacteria</taxon>
        <taxon>Pseudomonadati</taxon>
        <taxon>Planctomycetota</taxon>
        <taxon>Planctomycetia</taxon>
        <taxon>Gemmatales</taxon>
        <taxon>Gemmataceae</taxon>
        <taxon>Frigoriglobus</taxon>
    </lineage>
</organism>
<sequence length="312" mass="33603">MPFPSAGSASARVRIVTSAGASVLFAFWAVGQFVRDATWATGLCFYIPSPCVALVLFVMAGAHAAARRLQPALLALGCAVPPVVFTAIIENRFGCAPAGPPGALRLVHWNTAGRPGRPGVGEYLIAERADLYALTDVANAAHVGVLRDMLASDYGAVTFGNLAVVGRGDIRANGWLVTRDGFEVQAVTWNPPGHKPISVFVIDMPSDVRLARDPLLRELNVLIDRHRPDLVVGDFNAPRRSRALADLPTDYRHAYQTAGSGWGYTWPVPVPVYALDHCLYGPRIAPGRYQLGGLDGASDHRYQVFDFSLTDE</sequence>
<keyword evidence="1" id="KW-0472">Membrane</keyword>
<protein>
    <recommendedName>
        <fullName evidence="2">Endonuclease/exonuclease/phosphatase domain-containing protein</fullName>
    </recommendedName>
</protein>
<feature type="transmembrane region" description="Helical" evidence="1">
    <location>
        <begin position="72"/>
        <end position="89"/>
    </location>
</feature>
<dbReference type="KEGG" id="ftj:FTUN_5737"/>
<keyword evidence="4" id="KW-1185">Reference proteome</keyword>
<feature type="domain" description="Endonuclease/exonuclease/phosphatase" evidence="2">
    <location>
        <begin position="108"/>
        <end position="300"/>
    </location>
</feature>
<dbReference type="Gene3D" id="3.60.10.10">
    <property type="entry name" value="Endonuclease/exonuclease/phosphatase"/>
    <property type="match status" value="1"/>
</dbReference>
<dbReference type="Pfam" id="PF03372">
    <property type="entry name" value="Exo_endo_phos"/>
    <property type="match status" value="1"/>
</dbReference>
<evidence type="ECO:0000313" key="4">
    <source>
        <dbReference type="Proteomes" id="UP000503447"/>
    </source>
</evidence>
<proteinExistence type="predicted"/>
<evidence type="ECO:0000313" key="3">
    <source>
        <dbReference type="EMBL" id="QJW98157.1"/>
    </source>
</evidence>
<reference evidence="4" key="1">
    <citation type="submission" date="2020-05" db="EMBL/GenBank/DDBJ databases">
        <title>Frigoriglobus tundricola gen. nov., sp. nov., a psychrotolerant cellulolytic planctomycete of the family Gemmataceae with two divergent copies of 16S rRNA gene.</title>
        <authorList>
            <person name="Kulichevskaya I.S."/>
            <person name="Ivanova A.A."/>
            <person name="Naumoff D.G."/>
            <person name="Beletsky A.V."/>
            <person name="Rijpstra W.I.C."/>
            <person name="Sinninghe Damste J.S."/>
            <person name="Mardanov A.V."/>
            <person name="Ravin N.V."/>
            <person name="Dedysh S.N."/>
        </authorList>
    </citation>
    <scope>NUCLEOTIDE SEQUENCE [LARGE SCALE GENOMIC DNA]</scope>
    <source>
        <strain evidence="4">PL17</strain>
    </source>
</reference>
<feature type="transmembrane region" description="Helical" evidence="1">
    <location>
        <begin position="12"/>
        <end position="31"/>
    </location>
</feature>
<dbReference type="EMBL" id="CP053452">
    <property type="protein sequence ID" value="QJW98157.1"/>
    <property type="molecule type" value="Genomic_DNA"/>
</dbReference>
<dbReference type="SUPFAM" id="SSF56219">
    <property type="entry name" value="DNase I-like"/>
    <property type="match status" value="1"/>
</dbReference>